<reference evidence="1 2" key="2">
    <citation type="journal article" date="2016" name="Microb. Ecol.">
        <title>Genome Characteristics of a Novel Type I Methanotroph (Sn10-6) Isolated from a Flooded Indian Rice Field.</title>
        <authorList>
            <person name="Rahalkar M.C."/>
            <person name="Pandit P.S."/>
            <person name="Dhakephalkar P.K."/>
            <person name="Pore S."/>
            <person name="Arora P."/>
            <person name="Kapse N."/>
        </authorList>
    </citation>
    <scope>NUCLEOTIDE SEQUENCE [LARGE SCALE GENOMIC DNA]</scope>
    <source>
        <strain evidence="1 2">Sn10-6</strain>
    </source>
</reference>
<dbReference type="EMBL" id="LAJX01000091">
    <property type="protein sequence ID" value="KJV06724.1"/>
    <property type="molecule type" value="Genomic_DNA"/>
</dbReference>
<sequence>MFPSFFHVEGNTQRQYEPDWQQALFQYKPELVQSVYLEIIESQLTTKRDCVTGIWEICRHQQLASNRSLIVLKLLTDYPNAPTQVLETLLSTAVSLPEIASDLLKLIQQVLQPKTRMRLKQKALWFCAGFCIDFECFKDTVNWGITKLKDFIWILISFIDDVPSHSEKKQPEYFLAAQLGFLIELVGTQFPYVERKSGGWVGSQNPWDAADFVKQRINQLSAQTDKESIITLSRLIDEPDLESYREHLKHAFASQAALLREQHFDRPNWQQAIESLKNGKPAHTADLHALTVEHLNDVANRMANENTDMFKFFWNEDSYARITVPKPEESCRDKLVEWLRPKFAPFGISVEPEGHMARDKRTDIVLKYQTEQTLPIEVKRDYHVDLWTACENQLDRLYTRDPQAKGYGIYLVFWFGDKRNRAIPKPPKGVQKPKTAQELEITLRSLIKPEAKNRLAVIVLDVSD</sequence>
<dbReference type="AlphaFoldDB" id="A0A0F3IMD5"/>
<dbReference type="Proteomes" id="UP000033684">
    <property type="component" value="Unassembled WGS sequence"/>
</dbReference>
<protein>
    <submittedName>
        <fullName evidence="1">Uncharacterized protein</fullName>
    </submittedName>
</protein>
<evidence type="ECO:0000313" key="1">
    <source>
        <dbReference type="EMBL" id="KJV06724.1"/>
    </source>
</evidence>
<dbReference type="PATRIC" id="fig|1632867.3.peg.5693"/>
<organism evidence="1 2">
    <name type="scientific">Methylocucumis oryzae</name>
    <dbReference type="NCBI Taxonomy" id="1632867"/>
    <lineage>
        <taxon>Bacteria</taxon>
        <taxon>Pseudomonadati</taxon>
        <taxon>Pseudomonadota</taxon>
        <taxon>Gammaproteobacteria</taxon>
        <taxon>Methylococcales</taxon>
        <taxon>Methylococcaceae</taxon>
        <taxon>Methylocucumis</taxon>
    </lineage>
</organism>
<proteinExistence type="predicted"/>
<accession>A0A0F3IMD5</accession>
<keyword evidence="2" id="KW-1185">Reference proteome</keyword>
<name>A0A0F3IMD5_9GAMM</name>
<reference evidence="2" key="1">
    <citation type="submission" date="2015-03" db="EMBL/GenBank/DDBJ databases">
        <title>Draft genome sequence of a novel methanotroph (Sn10-6) isolated from flooded ricefield rhizosphere in India.</title>
        <authorList>
            <person name="Pandit P.S."/>
            <person name="Pore S.D."/>
            <person name="Arora P."/>
            <person name="Kapse N.G."/>
            <person name="Dhakephalkar P.K."/>
            <person name="Rahalkar M.C."/>
        </authorList>
    </citation>
    <scope>NUCLEOTIDE SEQUENCE [LARGE SCALE GENOMIC DNA]</scope>
    <source>
        <strain evidence="2">Sn10-6</strain>
    </source>
</reference>
<gene>
    <name evidence="1" type="ORF">VZ94_09420</name>
</gene>
<evidence type="ECO:0000313" key="2">
    <source>
        <dbReference type="Proteomes" id="UP000033684"/>
    </source>
</evidence>
<comment type="caution">
    <text evidence="1">The sequence shown here is derived from an EMBL/GenBank/DDBJ whole genome shotgun (WGS) entry which is preliminary data.</text>
</comment>